<proteinExistence type="predicted"/>
<comment type="caution">
    <text evidence="2">The sequence shown here is derived from an EMBL/GenBank/DDBJ whole genome shotgun (WGS) entry which is preliminary data.</text>
</comment>
<sequence length="125" mass="14144">MFATGVRTAHSRGDHTNRGHIANRRACSAEAGRGRVPVQARVDLFRVDHHVGRYPHGHRPVLSPAVGHQTPTEEVHPVNAGHAVDLIVMKRKPHRHCRTIENSAYLLYSHTHIHTNYTHTHLFLE</sequence>
<name>A0A6G0YT75_APHCR</name>
<protein>
    <submittedName>
        <fullName evidence="2">Uncharacterized protein</fullName>
    </submittedName>
</protein>
<dbReference type="EMBL" id="VUJU01002538">
    <property type="protein sequence ID" value="KAF0760933.1"/>
    <property type="molecule type" value="Genomic_DNA"/>
</dbReference>
<gene>
    <name evidence="2" type="ORF">FWK35_00014556</name>
</gene>
<dbReference type="AlphaFoldDB" id="A0A6G0YT75"/>
<organism evidence="2 3">
    <name type="scientific">Aphis craccivora</name>
    <name type="common">Cowpea aphid</name>
    <dbReference type="NCBI Taxonomy" id="307492"/>
    <lineage>
        <taxon>Eukaryota</taxon>
        <taxon>Metazoa</taxon>
        <taxon>Ecdysozoa</taxon>
        <taxon>Arthropoda</taxon>
        <taxon>Hexapoda</taxon>
        <taxon>Insecta</taxon>
        <taxon>Pterygota</taxon>
        <taxon>Neoptera</taxon>
        <taxon>Paraneoptera</taxon>
        <taxon>Hemiptera</taxon>
        <taxon>Sternorrhyncha</taxon>
        <taxon>Aphidomorpha</taxon>
        <taxon>Aphidoidea</taxon>
        <taxon>Aphididae</taxon>
        <taxon>Aphidini</taxon>
        <taxon>Aphis</taxon>
        <taxon>Aphis</taxon>
    </lineage>
</organism>
<evidence type="ECO:0000313" key="3">
    <source>
        <dbReference type="Proteomes" id="UP000478052"/>
    </source>
</evidence>
<reference evidence="2 3" key="1">
    <citation type="submission" date="2019-08" db="EMBL/GenBank/DDBJ databases">
        <title>Whole genome of Aphis craccivora.</title>
        <authorList>
            <person name="Voronova N.V."/>
            <person name="Shulinski R.S."/>
            <person name="Bandarenka Y.V."/>
            <person name="Zhorov D.G."/>
            <person name="Warner D."/>
        </authorList>
    </citation>
    <scope>NUCLEOTIDE SEQUENCE [LARGE SCALE GENOMIC DNA]</scope>
    <source>
        <strain evidence="2">180601</strain>
        <tissue evidence="2">Whole Body</tissue>
    </source>
</reference>
<keyword evidence="3" id="KW-1185">Reference proteome</keyword>
<evidence type="ECO:0000313" key="2">
    <source>
        <dbReference type="EMBL" id="KAF0760933.1"/>
    </source>
</evidence>
<evidence type="ECO:0000256" key="1">
    <source>
        <dbReference type="SAM" id="MobiDB-lite"/>
    </source>
</evidence>
<accession>A0A6G0YT75</accession>
<dbReference type="Proteomes" id="UP000478052">
    <property type="component" value="Unassembled WGS sequence"/>
</dbReference>
<feature type="region of interest" description="Disordered" evidence="1">
    <location>
        <begin position="1"/>
        <end position="23"/>
    </location>
</feature>